<dbReference type="Pfam" id="PF01549">
    <property type="entry name" value="ShK"/>
    <property type="match status" value="4"/>
</dbReference>
<dbReference type="SUPFAM" id="SSF55797">
    <property type="entry name" value="PR-1-like"/>
    <property type="match status" value="1"/>
</dbReference>
<dbReference type="SUPFAM" id="SSF82895">
    <property type="entry name" value="TSP-1 type 1 repeat"/>
    <property type="match status" value="1"/>
</dbReference>
<keyword evidence="5" id="KW-1185">Reference proteome</keyword>
<evidence type="ECO:0000313" key="5">
    <source>
        <dbReference type="Proteomes" id="UP000594262"/>
    </source>
</evidence>
<name>A0A7M5WYC1_9CNID</name>
<feature type="domain" description="ShKT" evidence="3">
    <location>
        <begin position="595"/>
        <end position="633"/>
    </location>
</feature>
<dbReference type="SMART" id="SM00254">
    <property type="entry name" value="ShKT"/>
    <property type="match status" value="4"/>
</dbReference>
<dbReference type="InterPro" id="IPR001283">
    <property type="entry name" value="CRISP-related"/>
</dbReference>
<dbReference type="InterPro" id="IPR003582">
    <property type="entry name" value="ShKT_dom"/>
</dbReference>
<keyword evidence="2" id="KW-0732">Signal</keyword>
<evidence type="ECO:0000313" key="4">
    <source>
        <dbReference type="EnsemblMetazoa" id="CLYHEMP014943.2"/>
    </source>
</evidence>
<dbReference type="OrthoDB" id="6022567at2759"/>
<dbReference type="SMART" id="SM00198">
    <property type="entry name" value="SCP"/>
    <property type="match status" value="1"/>
</dbReference>
<dbReference type="PROSITE" id="PS51670">
    <property type="entry name" value="SHKT"/>
    <property type="match status" value="3"/>
</dbReference>
<dbReference type="PANTHER" id="PTHR10334">
    <property type="entry name" value="CYSTEINE-RICH SECRETORY PROTEIN-RELATED"/>
    <property type="match status" value="1"/>
</dbReference>
<dbReference type="Gene3D" id="3.40.33.10">
    <property type="entry name" value="CAP"/>
    <property type="match status" value="1"/>
</dbReference>
<protein>
    <recommendedName>
        <fullName evidence="3">ShKT domain-containing protein</fullName>
    </recommendedName>
</protein>
<comment type="caution">
    <text evidence="1">Lacks conserved residue(s) required for the propagation of feature annotation.</text>
</comment>
<dbReference type="Gene3D" id="1.10.10.1940">
    <property type="match status" value="2"/>
</dbReference>
<organism evidence="4 5">
    <name type="scientific">Clytia hemisphaerica</name>
    <dbReference type="NCBI Taxonomy" id="252671"/>
    <lineage>
        <taxon>Eukaryota</taxon>
        <taxon>Metazoa</taxon>
        <taxon>Cnidaria</taxon>
        <taxon>Hydrozoa</taxon>
        <taxon>Hydroidolina</taxon>
        <taxon>Leptothecata</taxon>
        <taxon>Obeliida</taxon>
        <taxon>Clytiidae</taxon>
        <taxon>Clytia</taxon>
    </lineage>
</organism>
<sequence>RTSAKMYLPIIIQMVTFWMSVGGNNEEILPQGELYNQQRNIKHYKRFDETVGSNNEEILPQGELYNQQRNIKHYKIFDETVGSNNEEILPQGELYNQQRNIKHYKRFDGTVGNNNGGIHRQDGGQQSSIKRYKRFDEKTGMDSYKEAKEAHQQKTLKSSLDKLKNQALDPFPITWNYTDKYSNRTFGVTRNSIALKSQPTECVYAVNKVRRLHGLPELSWATDIAYTAQEWALALAQIDKGCEATHDDYPNLWFNGKEIRLGENIFLSDDKFFDDCAQSIAAWYNEQFKGTHYNYDKPVYNVDPNGHGHFITLMWPTTKYFGVGISYDYDIECTYTVARFDGVPNENDFYKSRYRIPKPKEKVTVTEAYLTPKKQPPPVVYFLYIPSEGGWTEWIDVSTCSTTCGKGFKVQRRFCITPESLNGHPPNCGADKERMQIIMCERQVVCPGDNDERKKDGICEDKTPNFCKRKVTPGNGRKECRQKDTKEQMTRDCKKTCRFCEPCMNYHRDCPGYASVSYGYCTDDKYSAWMEWKCARSCGYCNQNQTKPMGDDCYDLSDKCSDYADHFDDDYCNHPKYAKWMSQACKESCLYCKDCTDKSPYCETLKKNGLCVAKNRQVYSWMVMECSKSCGYCFEKSVFQKDITKVTGQRP</sequence>
<dbReference type="InterPro" id="IPR014044">
    <property type="entry name" value="CAP_dom"/>
</dbReference>
<reference evidence="4" key="1">
    <citation type="submission" date="2021-01" db="UniProtKB">
        <authorList>
            <consortium name="EnsemblMetazoa"/>
        </authorList>
    </citation>
    <scope>IDENTIFICATION</scope>
</reference>
<feature type="domain" description="ShKT" evidence="3">
    <location>
        <begin position="459"/>
        <end position="500"/>
    </location>
</feature>
<dbReference type="InterPro" id="IPR000884">
    <property type="entry name" value="TSP1_rpt"/>
</dbReference>
<evidence type="ECO:0000259" key="3">
    <source>
        <dbReference type="PROSITE" id="PS51670"/>
    </source>
</evidence>
<dbReference type="AlphaFoldDB" id="A0A7M5WYC1"/>
<dbReference type="Gene3D" id="2.20.100.10">
    <property type="entry name" value="Thrombospondin type-1 (TSP1) repeat"/>
    <property type="match status" value="1"/>
</dbReference>
<dbReference type="Pfam" id="PF00090">
    <property type="entry name" value="TSP_1"/>
    <property type="match status" value="1"/>
</dbReference>
<evidence type="ECO:0000256" key="2">
    <source>
        <dbReference type="SAM" id="SignalP"/>
    </source>
</evidence>
<evidence type="ECO:0000256" key="1">
    <source>
        <dbReference type="PROSITE-ProRule" id="PRU01005"/>
    </source>
</evidence>
<feature type="chain" id="PRO_5029759570" description="ShKT domain-containing protein" evidence="2">
    <location>
        <begin position="24"/>
        <end position="651"/>
    </location>
</feature>
<accession>A0A7M5WYC1</accession>
<dbReference type="InterPro" id="IPR035940">
    <property type="entry name" value="CAP_sf"/>
</dbReference>
<dbReference type="Pfam" id="PF00188">
    <property type="entry name" value="CAP"/>
    <property type="match status" value="1"/>
</dbReference>
<dbReference type="EnsemblMetazoa" id="CLYHEMT014943.2">
    <property type="protein sequence ID" value="CLYHEMP014943.2"/>
    <property type="gene ID" value="CLYHEMG014943"/>
</dbReference>
<feature type="signal peptide" evidence="2">
    <location>
        <begin position="1"/>
        <end position="23"/>
    </location>
</feature>
<dbReference type="SMART" id="SM00209">
    <property type="entry name" value="TSP1"/>
    <property type="match status" value="1"/>
</dbReference>
<dbReference type="Proteomes" id="UP000594262">
    <property type="component" value="Unplaced"/>
</dbReference>
<dbReference type="InterPro" id="IPR036383">
    <property type="entry name" value="TSP1_rpt_sf"/>
</dbReference>
<proteinExistence type="predicted"/>
<dbReference type="PROSITE" id="PS50092">
    <property type="entry name" value="TSP1"/>
    <property type="match status" value="1"/>
</dbReference>
<feature type="domain" description="ShKT" evidence="3">
    <location>
        <begin position="503"/>
        <end position="541"/>
    </location>
</feature>